<feature type="compositionally biased region" description="Low complexity" evidence="2">
    <location>
        <begin position="201"/>
        <end position="223"/>
    </location>
</feature>
<feature type="region of interest" description="Disordered" evidence="2">
    <location>
        <begin position="197"/>
        <end position="223"/>
    </location>
</feature>
<keyword evidence="1" id="KW-0378">Hydrolase</keyword>
<name>A0A7S3L328_9STRA</name>
<dbReference type="PANTHER" id="PTHR10625">
    <property type="entry name" value="HISTONE DEACETYLASE HDAC1-RELATED"/>
    <property type="match status" value="1"/>
</dbReference>
<dbReference type="InterPro" id="IPR023801">
    <property type="entry name" value="His_deacetylse_dom"/>
</dbReference>
<sequence length="447" mass="49159">MATVLLSTLIPQSSQAWLSGASRQHRILSSSLRGRSVSSLTAWGQTTTSRTTTGTENESESLSSSDGKDRRPNFTIYYNDVYEVKLPPNHRFPMEKYGKVRRRVQDYVMNKQQQPSSSSSSVVISCPFQVSPLATVTELETTHDPQYIQRYLRGDMTDAEVRNVGFPWSPAGVNRSLSSVGGTVAAARHVVEQIMARRAATTTTTSSNTTTSTTTTTTNHGSQSTSALSWAAHVAGGTHHAFYDYGEGFCVFSDIAVAANVVLKEYAHVVRRILILDLDVHQGNGNAILFQNRPEVFTFSMQCAANSFSPKEVSDLDIELPVDCRDETYLLTLKHWLSRIQQEAGEFDLVFFQAGVDGLADDRLGRMALTAQGLARRNEMVYDFCLQQNLPLVITMGGGYPRKDWEPILAAHAAVYTGAYDFLAQVASSTTLQQDAETPDDVSVLQA</sequence>
<organism evidence="4">
    <name type="scientific">Amphora coffeiformis</name>
    <dbReference type="NCBI Taxonomy" id="265554"/>
    <lineage>
        <taxon>Eukaryota</taxon>
        <taxon>Sar</taxon>
        <taxon>Stramenopiles</taxon>
        <taxon>Ochrophyta</taxon>
        <taxon>Bacillariophyta</taxon>
        <taxon>Bacillariophyceae</taxon>
        <taxon>Bacillariophycidae</taxon>
        <taxon>Thalassiophysales</taxon>
        <taxon>Catenulaceae</taxon>
        <taxon>Amphora</taxon>
    </lineage>
</organism>
<dbReference type="GO" id="GO:0016787">
    <property type="term" value="F:hydrolase activity"/>
    <property type="evidence" value="ECO:0007669"/>
    <property type="project" value="UniProtKB-KW"/>
</dbReference>
<feature type="domain" description="Histone deacetylase" evidence="3">
    <location>
        <begin position="130"/>
        <end position="412"/>
    </location>
</feature>
<dbReference type="GO" id="GO:0004407">
    <property type="term" value="F:histone deacetylase activity"/>
    <property type="evidence" value="ECO:0007669"/>
    <property type="project" value="InterPro"/>
</dbReference>
<dbReference type="CDD" id="cd09993">
    <property type="entry name" value="HDAC_classIV"/>
    <property type="match status" value="1"/>
</dbReference>
<accession>A0A7S3L328</accession>
<dbReference type="InterPro" id="IPR037138">
    <property type="entry name" value="His_deacetylse_dom_sf"/>
</dbReference>
<evidence type="ECO:0000256" key="2">
    <source>
        <dbReference type="SAM" id="MobiDB-lite"/>
    </source>
</evidence>
<dbReference type="InterPro" id="IPR023696">
    <property type="entry name" value="Ureohydrolase_dom_sf"/>
</dbReference>
<dbReference type="InterPro" id="IPR044150">
    <property type="entry name" value="HDAC_classIV"/>
</dbReference>
<reference evidence="4" key="1">
    <citation type="submission" date="2021-01" db="EMBL/GenBank/DDBJ databases">
        <authorList>
            <person name="Corre E."/>
            <person name="Pelletier E."/>
            <person name="Niang G."/>
            <person name="Scheremetjew M."/>
            <person name="Finn R."/>
            <person name="Kale V."/>
            <person name="Holt S."/>
            <person name="Cochrane G."/>
            <person name="Meng A."/>
            <person name="Brown T."/>
            <person name="Cohen L."/>
        </authorList>
    </citation>
    <scope>NUCLEOTIDE SEQUENCE</scope>
    <source>
        <strain evidence="4">CCMP127</strain>
    </source>
</reference>
<dbReference type="SUPFAM" id="SSF52768">
    <property type="entry name" value="Arginase/deacetylase"/>
    <property type="match status" value="1"/>
</dbReference>
<proteinExistence type="predicted"/>
<feature type="compositionally biased region" description="Low complexity" evidence="2">
    <location>
        <begin position="39"/>
        <end position="65"/>
    </location>
</feature>
<dbReference type="PANTHER" id="PTHR10625:SF19">
    <property type="entry name" value="HISTONE DEACETYLASE 12"/>
    <property type="match status" value="1"/>
</dbReference>
<evidence type="ECO:0000256" key="1">
    <source>
        <dbReference type="ARBA" id="ARBA00022801"/>
    </source>
</evidence>
<protein>
    <recommendedName>
        <fullName evidence="3">Histone deacetylase domain-containing protein</fullName>
    </recommendedName>
</protein>
<dbReference type="GO" id="GO:0040029">
    <property type="term" value="P:epigenetic regulation of gene expression"/>
    <property type="evidence" value="ECO:0007669"/>
    <property type="project" value="TreeGrafter"/>
</dbReference>
<gene>
    <name evidence="4" type="ORF">ACOF00016_LOCUS7162</name>
</gene>
<dbReference type="EMBL" id="HBIM01008435">
    <property type="protein sequence ID" value="CAE0409520.1"/>
    <property type="molecule type" value="Transcribed_RNA"/>
</dbReference>
<feature type="region of interest" description="Disordered" evidence="2">
    <location>
        <begin position="39"/>
        <end position="69"/>
    </location>
</feature>
<evidence type="ECO:0000313" key="4">
    <source>
        <dbReference type="EMBL" id="CAE0409520.1"/>
    </source>
</evidence>
<dbReference type="PRINTS" id="PR01270">
    <property type="entry name" value="HDASUPER"/>
</dbReference>
<dbReference type="AlphaFoldDB" id="A0A7S3L328"/>
<dbReference type="Gene3D" id="3.40.800.20">
    <property type="entry name" value="Histone deacetylase domain"/>
    <property type="match status" value="1"/>
</dbReference>
<dbReference type="Pfam" id="PF00850">
    <property type="entry name" value="Hist_deacetyl"/>
    <property type="match status" value="1"/>
</dbReference>
<evidence type="ECO:0000259" key="3">
    <source>
        <dbReference type="Pfam" id="PF00850"/>
    </source>
</evidence>
<dbReference type="InterPro" id="IPR000286">
    <property type="entry name" value="HDACs"/>
</dbReference>